<gene>
    <name evidence="2" type="ORF">BSYN_06980</name>
</gene>
<reference evidence="2 3" key="1">
    <citation type="submission" date="2023-04" db="EMBL/GenBank/DDBJ databases">
        <title>Draft genome sequence of acteroides sedimenti strain YN3PY1.</title>
        <authorList>
            <person name="Yoshida N."/>
        </authorList>
    </citation>
    <scope>NUCLEOTIDE SEQUENCE [LARGE SCALE GENOMIC DNA]</scope>
    <source>
        <strain evidence="2 3">YN3PY1</strain>
    </source>
</reference>
<organism evidence="2 3">
    <name type="scientific">Bacteroides sedimenti</name>
    <dbReference type="NCBI Taxonomy" id="2136147"/>
    <lineage>
        <taxon>Bacteria</taxon>
        <taxon>Pseudomonadati</taxon>
        <taxon>Bacteroidota</taxon>
        <taxon>Bacteroidia</taxon>
        <taxon>Bacteroidales</taxon>
        <taxon>Bacteroidaceae</taxon>
        <taxon>Bacteroides</taxon>
    </lineage>
</organism>
<dbReference type="Proteomes" id="UP001496674">
    <property type="component" value="Chromosome"/>
</dbReference>
<evidence type="ECO:0000256" key="1">
    <source>
        <dbReference type="SAM" id="Phobius"/>
    </source>
</evidence>
<evidence type="ECO:0000313" key="3">
    <source>
        <dbReference type="Proteomes" id="UP001496674"/>
    </source>
</evidence>
<keyword evidence="1" id="KW-0472">Membrane</keyword>
<dbReference type="RefSeq" id="WP_353333362.1">
    <property type="nucleotide sequence ID" value="NZ_AP028055.1"/>
</dbReference>
<keyword evidence="1" id="KW-0812">Transmembrane</keyword>
<name>A0ABN6Z1E8_9BACE</name>
<accession>A0ABN6Z1E8</accession>
<keyword evidence="1" id="KW-1133">Transmembrane helix</keyword>
<proteinExistence type="predicted"/>
<dbReference type="EMBL" id="AP028055">
    <property type="protein sequence ID" value="BEG98433.1"/>
    <property type="molecule type" value="Genomic_DNA"/>
</dbReference>
<evidence type="ECO:0000313" key="2">
    <source>
        <dbReference type="EMBL" id="BEG98433.1"/>
    </source>
</evidence>
<sequence length="149" mass="16423">MRTQLFILLFIFSSSLFSQRNESQVGKDAIYQDNLSQNVDESTQQFIGQSTGFHIRKSGEFLQKSANFSYFALGSLAASAILSSIASNKDNQYNGSNNNNQGDFYYAISGLFLASSVVCTIISINYKIKAGKQLKLTMNGTTGCIVYTF</sequence>
<protein>
    <recommendedName>
        <fullName evidence="4">Transmembrane protein</fullName>
    </recommendedName>
</protein>
<keyword evidence="3" id="KW-1185">Reference proteome</keyword>
<feature type="transmembrane region" description="Helical" evidence="1">
    <location>
        <begin position="104"/>
        <end position="126"/>
    </location>
</feature>
<evidence type="ECO:0008006" key="4">
    <source>
        <dbReference type="Google" id="ProtNLM"/>
    </source>
</evidence>